<protein>
    <submittedName>
        <fullName evidence="7">Putrescine importer</fullName>
    </submittedName>
</protein>
<evidence type="ECO:0000256" key="3">
    <source>
        <dbReference type="ARBA" id="ARBA00022989"/>
    </source>
</evidence>
<feature type="transmembrane region" description="Helical" evidence="5">
    <location>
        <begin position="24"/>
        <end position="50"/>
    </location>
</feature>
<feature type="transmembrane region" description="Helical" evidence="5">
    <location>
        <begin position="56"/>
        <end position="74"/>
    </location>
</feature>
<evidence type="ECO:0000256" key="5">
    <source>
        <dbReference type="SAM" id="Phobius"/>
    </source>
</evidence>
<dbReference type="GO" id="GO:0055085">
    <property type="term" value="P:transmembrane transport"/>
    <property type="evidence" value="ECO:0007669"/>
    <property type="project" value="InterPro"/>
</dbReference>
<keyword evidence="2 5" id="KW-0812">Transmembrane</keyword>
<dbReference type="Proteomes" id="UP000254079">
    <property type="component" value="Unassembled WGS sequence"/>
</dbReference>
<dbReference type="PANTHER" id="PTHR42770:SF8">
    <property type="entry name" value="PUTRESCINE IMPORTER PUUP"/>
    <property type="match status" value="1"/>
</dbReference>
<comment type="subcellular location">
    <subcellularLocation>
        <location evidence="1">Cell membrane</location>
        <topology evidence="1">Multi-pass membrane protein</topology>
    </subcellularLocation>
</comment>
<organism evidence="7 8">
    <name type="scientific">Escherichia coli</name>
    <dbReference type="NCBI Taxonomy" id="562"/>
    <lineage>
        <taxon>Bacteria</taxon>
        <taxon>Pseudomonadati</taxon>
        <taxon>Pseudomonadota</taxon>
        <taxon>Gammaproteobacteria</taxon>
        <taxon>Enterobacterales</taxon>
        <taxon>Enterobacteriaceae</taxon>
        <taxon>Escherichia</taxon>
    </lineage>
</organism>
<dbReference type="Gene3D" id="1.20.1740.10">
    <property type="entry name" value="Amino acid/polyamine transporter I"/>
    <property type="match status" value="1"/>
</dbReference>
<dbReference type="Pfam" id="PF00324">
    <property type="entry name" value="AA_permease"/>
    <property type="match status" value="1"/>
</dbReference>
<evidence type="ECO:0000256" key="2">
    <source>
        <dbReference type="ARBA" id="ARBA00022692"/>
    </source>
</evidence>
<keyword evidence="3 5" id="KW-1133">Transmembrane helix</keyword>
<accession>A0A376UBM6</accession>
<sequence>MAINSPLNIAAQPGKTRLRKSLKLWQVVMMGLAYLTPMTVFDTFGIVSGISDGHVPASYLLALAGVLFTAISYGKLVRQFPEAGSAYTYAQKSINPHVGFMVGWSSLLDYLFLPNDQRFVGENLSLRPLPGSAAVGVGGNLRRHFNRRESEERQPGR</sequence>
<proteinExistence type="predicted"/>
<evidence type="ECO:0000259" key="6">
    <source>
        <dbReference type="Pfam" id="PF00324"/>
    </source>
</evidence>
<dbReference type="InterPro" id="IPR050367">
    <property type="entry name" value="APC_superfamily"/>
</dbReference>
<evidence type="ECO:0000313" key="7">
    <source>
        <dbReference type="EMBL" id="STI86433.1"/>
    </source>
</evidence>
<gene>
    <name evidence="7" type="primary">puuP_1</name>
    <name evidence="7" type="ORF">NCTC8622_05556</name>
</gene>
<dbReference type="EMBL" id="UGCP01000002">
    <property type="protein sequence ID" value="STI86433.1"/>
    <property type="molecule type" value="Genomic_DNA"/>
</dbReference>
<reference evidence="7 8" key="1">
    <citation type="submission" date="2018-06" db="EMBL/GenBank/DDBJ databases">
        <authorList>
            <consortium name="Pathogen Informatics"/>
            <person name="Doyle S."/>
        </authorList>
    </citation>
    <scope>NUCLEOTIDE SEQUENCE [LARGE SCALE GENOMIC DNA]</scope>
    <source>
        <strain evidence="7 8">NCTC8622</strain>
    </source>
</reference>
<feature type="domain" description="Amino acid permease/ SLC12A" evidence="6">
    <location>
        <begin position="27"/>
        <end position="110"/>
    </location>
</feature>
<dbReference type="AlphaFoldDB" id="A0A376UBM6"/>
<dbReference type="InterPro" id="IPR004841">
    <property type="entry name" value="AA-permease/SLC12A_dom"/>
</dbReference>
<dbReference type="PANTHER" id="PTHR42770">
    <property type="entry name" value="AMINO ACID TRANSPORTER-RELATED"/>
    <property type="match status" value="1"/>
</dbReference>
<evidence type="ECO:0000313" key="8">
    <source>
        <dbReference type="Proteomes" id="UP000254079"/>
    </source>
</evidence>
<keyword evidence="4 5" id="KW-0472">Membrane</keyword>
<evidence type="ECO:0000256" key="4">
    <source>
        <dbReference type="ARBA" id="ARBA00023136"/>
    </source>
</evidence>
<evidence type="ECO:0000256" key="1">
    <source>
        <dbReference type="ARBA" id="ARBA00004651"/>
    </source>
</evidence>
<name>A0A376UBM6_ECOLX</name>
<dbReference type="GO" id="GO:0005886">
    <property type="term" value="C:plasma membrane"/>
    <property type="evidence" value="ECO:0007669"/>
    <property type="project" value="UniProtKB-SubCell"/>
</dbReference>